<comment type="similarity">
    <text evidence="1">Belongs to the transferase hexapeptide repeat family.</text>
</comment>
<evidence type="ECO:0000256" key="4">
    <source>
        <dbReference type="ARBA" id="ARBA00023315"/>
    </source>
</evidence>
<evidence type="ECO:0000313" key="8">
    <source>
        <dbReference type="EMBL" id="QDT53336.1"/>
    </source>
</evidence>
<dbReference type="RefSeq" id="WP_145028472.1">
    <property type="nucleotide sequence ID" value="NZ_CP036271.1"/>
</dbReference>
<feature type="binding site" evidence="6">
    <location>
        <begin position="33"/>
        <end position="34"/>
    </location>
    <ligand>
        <name>substrate</name>
    </ligand>
</feature>
<dbReference type="CDD" id="cd03360">
    <property type="entry name" value="LbH_AT_putative"/>
    <property type="match status" value="1"/>
</dbReference>
<feature type="site" description="Increases basicity of active site His" evidence="5">
    <location>
        <position position="136"/>
    </location>
</feature>
<feature type="binding site" evidence="6">
    <location>
        <position position="144"/>
    </location>
    <ligand>
        <name>acetyl-CoA</name>
        <dbReference type="ChEBI" id="CHEBI:57288"/>
    </ligand>
</feature>
<evidence type="ECO:0000256" key="1">
    <source>
        <dbReference type="ARBA" id="ARBA00007274"/>
    </source>
</evidence>
<dbReference type="InterPro" id="IPR018357">
    <property type="entry name" value="Hexapep_transf_CS"/>
</dbReference>
<dbReference type="NCBIfam" id="TIGR03570">
    <property type="entry name" value="NeuD_NnaD"/>
    <property type="match status" value="1"/>
</dbReference>
<proteinExistence type="inferred from homology"/>
<dbReference type="EC" id="2.3.1.-" evidence="8"/>
<dbReference type="InterPro" id="IPR001451">
    <property type="entry name" value="Hexapep"/>
</dbReference>
<evidence type="ECO:0000256" key="2">
    <source>
        <dbReference type="ARBA" id="ARBA00022679"/>
    </source>
</evidence>
<dbReference type="InterPro" id="IPR050179">
    <property type="entry name" value="Trans_hexapeptide_repeat"/>
</dbReference>
<evidence type="ECO:0000256" key="3">
    <source>
        <dbReference type="ARBA" id="ARBA00022737"/>
    </source>
</evidence>
<feature type="active site" description="Proton acceptor" evidence="5">
    <location>
        <position position="135"/>
    </location>
</feature>
<sequence>MTKSLVICGAGGHAKVVADVARSAGWTVAGFVDDLHPERAGEAFFGSQILDANQVFQGSMPAIALGIGDCAARLRRATELLDLGCPAPVLVHPRAIVASSAQVGPGTQVIAGAVLNPDARLGTAVIINTGATVDHDCVIGDGVHLAPGVHLAGNVTVGERTLIGIGSVVKPGIRIGRDCVIGAGSVVVEDLPDGAIAYGVPARIQRNR</sequence>
<dbReference type="GO" id="GO:0016746">
    <property type="term" value="F:acyltransferase activity"/>
    <property type="evidence" value="ECO:0007669"/>
    <property type="project" value="UniProtKB-KW"/>
</dbReference>
<dbReference type="PROSITE" id="PS00101">
    <property type="entry name" value="HEXAPEP_TRANSFERASES"/>
    <property type="match status" value="1"/>
</dbReference>
<keyword evidence="9" id="KW-1185">Reference proteome</keyword>
<dbReference type="Pfam" id="PF00132">
    <property type="entry name" value="Hexapep"/>
    <property type="match status" value="1"/>
</dbReference>
<protein>
    <submittedName>
        <fullName evidence="8">Acetyltransferase EpsM</fullName>
        <ecNumber evidence="8">2.3.1.-</ecNumber>
    </submittedName>
</protein>
<feature type="binding site" evidence="6">
    <location>
        <position position="165"/>
    </location>
    <ligand>
        <name>acetyl-CoA</name>
        <dbReference type="ChEBI" id="CHEBI:57288"/>
    </ligand>
</feature>
<evidence type="ECO:0000256" key="6">
    <source>
        <dbReference type="PIRSR" id="PIRSR620019-2"/>
    </source>
</evidence>
<dbReference type="KEGG" id="ccos:Pan44_13530"/>
<dbReference type="InterPro" id="IPR011004">
    <property type="entry name" value="Trimer_LpxA-like_sf"/>
</dbReference>
<evidence type="ECO:0000259" key="7">
    <source>
        <dbReference type="Pfam" id="PF17836"/>
    </source>
</evidence>
<accession>A0A517SB82</accession>
<dbReference type="PANTHER" id="PTHR43300">
    <property type="entry name" value="ACETYLTRANSFERASE"/>
    <property type="match status" value="1"/>
</dbReference>
<gene>
    <name evidence="8" type="primary">epsM</name>
    <name evidence="8" type="ORF">Pan44_13530</name>
</gene>
<feature type="domain" description="PglD N-terminal" evidence="7">
    <location>
        <begin position="5"/>
        <end position="79"/>
    </location>
</feature>
<dbReference type="Gene3D" id="3.40.50.20">
    <property type="match status" value="1"/>
</dbReference>
<dbReference type="Gene3D" id="2.160.10.10">
    <property type="entry name" value="Hexapeptide repeat proteins"/>
    <property type="match status" value="1"/>
</dbReference>
<keyword evidence="3" id="KW-0677">Repeat</keyword>
<dbReference type="PANTHER" id="PTHR43300:SF7">
    <property type="entry name" value="UDP-N-ACETYLBACILLOSAMINE N-ACETYLTRANSFERASE"/>
    <property type="match status" value="1"/>
</dbReference>
<dbReference type="SUPFAM" id="SSF51161">
    <property type="entry name" value="Trimeric LpxA-like enzymes"/>
    <property type="match status" value="1"/>
</dbReference>
<reference evidence="8 9" key="1">
    <citation type="submission" date="2019-02" db="EMBL/GenBank/DDBJ databases">
        <title>Deep-cultivation of Planctomycetes and their phenomic and genomic characterization uncovers novel biology.</title>
        <authorList>
            <person name="Wiegand S."/>
            <person name="Jogler M."/>
            <person name="Boedeker C."/>
            <person name="Pinto D."/>
            <person name="Vollmers J."/>
            <person name="Rivas-Marin E."/>
            <person name="Kohn T."/>
            <person name="Peeters S.H."/>
            <person name="Heuer A."/>
            <person name="Rast P."/>
            <person name="Oberbeckmann S."/>
            <person name="Bunk B."/>
            <person name="Jeske O."/>
            <person name="Meyerdierks A."/>
            <person name="Storesund J.E."/>
            <person name="Kallscheuer N."/>
            <person name="Luecker S."/>
            <person name="Lage O.M."/>
            <person name="Pohl T."/>
            <person name="Merkel B.J."/>
            <person name="Hornburger P."/>
            <person name="Mueller R.-W."/>
            <person name="Bruemmer F."/>
            <person name="Labrenz M."/>
            <person name="Spormann A.M."/>
            <person name="Op den Camp H."/>
            <person name="Overmann J."/>
            <person name="Amann R."/>
            <person name="Jetten M.S.M."/>
            <person name="Mascher T."/>
            <person name="Medema M.H."/>
            <person name="Devos D.P."/>
            <person name="Kaster A.-K."/>
            <person name="Ovreas L."/>
            <person name="Rohde M."/>
            <person name="Galperin M.Y."/>
            <person name="Jogler C."/>
        </authorList>
    </citation>
    <scope>NUCLEOTIDE SEQUENCE [LARGE SCALE GENOMIC DNA]</scope>
    <source>
        <strain evidence="8 9">Pan44</strain>
    </source>
</reference>
<dbReference type="OrthoDB" id="9794407at2"/>
<dbReference type="InParanoid" id="A0A517SB82"/>
<dbReference type="Proteomes" id="UP000315700">
    <property type="component" value="Chromosome"/>
</dbReference>
<keyword evidence="2 8" id="KW-0808">Transferase</keyword>
<evidence type="ECO:0000313" key="9">
    <source>
        <dbReference type="Proteomes" id="UP000315700"/>
    </source>
</evidence>
<organism evidence="8 9">
    <name type="scientific">Caulifigura coniformis</name>
    <dbReference type="NCBI Taxonomy" id="2527983"/>
    <lineage>
        <taxon>Bacteria</taxon>
        <taxon>Pseudomonadati</taxon>
        <taxon>Planctomycetota</taxon>
        <taxon>Planctomycetia</taxon>
        <taxon>Planctomycetales</taxon>
        <taxon>Planctomycetaceae</taxon>
        <taxon>Caulifigura</taxon>
    </lineage>
</organism>
<dbReference type="Pfam" id="PF17836">
    <property type="entry name" value="PglD_N"/>
    <property type="match status" value="1"/>
</dbReference>
<keyword evidence="4 8" id="KW-0012">Acyltransferase</keyword>
<dbReference type="InterPro" id="IPR020019">
    <property type="entry name" value="AcTrfase_PglD-like"/>
</dbReference>
<evidence type="ECO:0000256" key="5">
    <source>
        <dbReference type="PIRSR" id="PIRSR620019-1"/>
    </source>
</evidence>
<dbReference type="EMBL" id="CP036271">
    <property type="protein sequence ID" value="QDT53336.1"/>
    <property type="molecule type" value="Genomic_DNA"/>
</dbReference>
<name>A0A517SB82_9PLAN</name>
<feature type="binding site" evidence="6">
    <location>
        <position position="68"/>
    </location>
    <ligand>
        <name>substrate</name>
    </ligand>
</feature>
<dbReference type="AlphaFoldDB" id="A0A517SB82"/>
<dbReference type="InterPro" id="IPR041561">
    <property type="entry name" value="PglD_N"/>
</dbReference>